<feature type="binding site" evidence="4">
    <location>
        <begin position="126"/>
        <end position="130"/>
    </location>
    <ligand>
        <name>S-adenosyl-L-methionine</name>
        <dbReference type="ChEBI" id="CHEBI:59789"/>
    </ligand>
</feature>
<dbReference type="Proteomes" id="UP001275315">
    <property type="component" value="Unassembled WGS sequence"/>
</dbReference>
<dbReference type="GO" id="GO:0032259">
    <property type="term" value="P:methylation"/>
    <property type="evidence" value="ECO:0007669"/>
    <property type="project" value="UniProtKB-KW"/>
</dbReference>
<dbReference type="CDD" id="cd02440">
    <property type="entry name" value="AdoMet_MTases"/>
    <property type="match status" value="1"/>
</dbReference>
<dbReference type="Gene3D" id="3.40.50.150">
    <property type="entry name" value="Vaccinia Virus protein VP39"/>
    <property type="match status" value="1"/>
</dbReference>
<keyword evidence="1 4" id="KW-0489">Methyltransferase</keyword>
<evidence type="ECO:0000256" key="1">
    <source>
        <dbReference type="ARBA" id="ARBA00022603"/>
    </source>
</evidence>
<comment type="similarity">
    <text evidence="4">Belongs to the protein N5-glutamine methyltransferase family. PrmC subfamily.</text>
</comment>
<gene>
    <name evidence="4 7" type="primary">prmC</name>
    <name evidence="7" type="ORF">RWD45_14085</name>
</gene>
<dbReference type="EC" id="2.1.1.297" evidence="4"/>
<feature type="binding site" evidence="4">
    <location>
        <begin position="193"/>
        <end position="196"/>
    </location>
    <ligand>
        <name>substrate</name>
    </ligand>
</feature>
<dbReference type="HAMAP" id="MF_02126">
    <property type="entry name" value="RF_methyltr_PrmC"/>
    <property type="match status" value="1"/>
</dbReference>
<feature type="domain" description="Release factor glutamine methyltransferase N-terminal" evidence="6">
    <location>
        <begin position="8"/>
        <end position="77"/>
    </location>
</feature>
<comment type="caution">
    <text evidence="7">The sequence shown here is derived from an EMBL/GenBank/DDBJ whole genome shotgun (WGS) entry which is preliminary data.</text>
</comment>
<dbReference type="InterPro" id="IPR004556">
    <property type="entry name" value="HemK-like"/>
</dbReference>
<organism evidence="7 8">
    <name type="scientific">Paracerasibacillus soli</name>
    <dbReference type="NCBI Taxonomy" id="480284"/>
    <lineage>
        <taxon>Bacteria</taxon>
        <taxon>Bacillati</taxon>
        <taxon>Bacillota</taxon>
        <taxon>Bacilli</taxon>
        <taxon>Bacillales</taxon>
        <taxon>Bacillaceae</taxon>
        <taxon>Paracerasibacillus</taxon>
    </lineage>
</organism>
<dbReference type="Pfam" id="PF17827">
    <property type="entry name" value="PrmC_N"/>
    <property type="match status" value="1"/>
</dbReference>
<feature type="binding site" evidence="4">
    <location>
        <position position="193"/>
    </location>
    <ligand>
        <name>S-adenosyl-L-methionine</name>
        <dbReference type="ChEBI" id="CHEBI:59789"/>
    </ligand>
</feature>
<reference evidence="7 8" key="1">
    <citation type="submission" date="2023-10" db="EMBL/GenBank/DDBJ databases">
        <title>Virgibacillus soli CC-YMP-6 genome.</title>
        <authorList>
            <person name="Miliotis G."/>
            <person name="Sengupta P."/>
            <person name="Hameed A."/>
            <person name="Chuvochina M."/>
            <person name="Mcdonagh F."/>
            <person name="Simpson A.C."/>
            <person name="Singh N.K."/>
            <person name="Rekha P.D."/>
            <person name="Raman K."/>
            <person name="Hugenholtz P."/>
            <person name="Venkateswaran K."/>
        </authorList>
    </citation>
    <scope>NUCLEOTIDE SEQUENCE [LARGE SCALE GENOMIC DNA]</scope>
    <source>
        <strain evidence="7 8">CC-YMP-6</strain>
    </source>
</reference>
<keyword evidence="8" id="KW-1185">Reference proteome</keyword>
<feature type="domain" description="Methyltransferase" evidence="5">
    <location>
        <begin position="120"/>
        <end position="247"/>
    </location>
</feature>
<feature type="binding site" evidence="4">
    <location>
        <position position="176"/>
    </location>
    <ligand>
        <name>S-adenosyl-L-methionine</name>
        <dbReference type="ChEBI" id="CHEBI:59789"/>
    </ligand>
</feature>
<sequence>MTCKKQFEVLNWASLFLTEHHREQMVAELLLQYHTGQSRSAFFANMQEPISADVFQQFKSDIEAHAKTGIPVQHLIGNTEFYGRMFRVNEHVLIPRPETEELVYHVIQQVKEMGSMEEPITIVDVGTGSGAIAITLALELPDANIFAIDISTEAIAVAKENAAMLGANVSFLTGDFLLPMIAKQRHANIIVSNPPYIAREEEDALADTVKNFEPALALFAADHGLAAYRTISSQIKDVLLPGGMVAFEIGYTQGAAVKAMLLQTYPQCEAKVIQDINRKDRIVSAIFPT</sequence>
<dbReference type="PANTHER" id="PTHR18895">
    <property type="entry name" value="HEMK METHYLTRANSFERASE"/>
    <property type="match status" value="1"/>
</dbReference>
<dbReference type="EMBL" id="JAWDIQ010000002">
    <property type="protein sequence ID" value="MDY0409504.1"/>
    <property type="molecule type" value="Genomic_DNA"/>
</dbReference>
<dbReference type="InterPro" id="IPR025714">
    <property type="entry name" value="Methyltranfer_dom"/>
</dbReference>
<proteinExistence type="inferred from homology"/>
<dbReference type="SUPFAM" id="SSF53335">
    <property type="entry name" value="S-adenosyl-L-methionine-dependent methyltransferases"/>
    <property type="match status" value="1"/>
</dbReference>
<dbReference type="Pfam" id="PF13847">
    <property type="entry name" value="Methyltransf_31"/>
    <property type="match status" value="1"/>
</dbReference>
<evidence type="ECO:0000259" key="6">
    <source>
        <dbReference type="Pfam" id="PF17827"/>
    </source>
</evidence>
<dbReference type="InterPro" id="IPR040758">
    <property type="entry name" value="PrmC_N"/>
</dbReference>
<evidence type="ECO:0000256" key="4">
    <source>
        <dbReference type="HAMAP-Rule" id="MF_02126"/>
    </source>
</evidence>
<accession>A0ABU5CSZ4</accession>
<dbReference type="PANTHER" id="PTHR18895:SF74">
    <property type="entry name" value="MTRF1L RELEASE FACTOR GLUTAMINE METHYLTRANSFERASE"/>
    <property type="match status" value="1"/>
</dbReference>
<name>A0ABU5CSZ4_9BACI</name>
<dbReference type="NCBIfam" id="TIGR00536">
    <property type="entry name" value="hemK_fam"/>
    <property type="match status" value="1"/>
</dbReference>
<dbReference type="GO" id="GO:0102559">
    <property type="term" value="F:peptide chain release factor N(5)-glutamine methyltransferase activity"/>
    <property type="evidence" value="ECO:0007669"/>
    <property type="project" value="UniProtKB-EC"/>
</dbReference>
<dbReference type="RefSeq" id="WP_320380302.1">
    <property type="nucleotide sequence ID" value="NZ_JAWDIQ010000002.1"/>
</dbReference>
<comment type="function">
    <text evidence="4">Methylates the class 1 translation termination release factors RF1/PrfA and RF2/PrfB on the glutamine residue of the universally conserved GGQ motif.</text>
</comment>
<dbReference type="InterPro" id="IPR002052">
    <property type="entry name" value="DNA_methylase_N6_adenine_CS"/>
</dbReference>
<dbReference type="PROSITE" id="PS00092">
    <property type="entry name" value="N6_MTASE"/>
    <property type="match status" value="1"/>
</dbReference>
<protein>
    <recommendedName>
        <fullName evidence="4">Release factor glutamine methyltransferase</fullName>
        <shortName evidence="4">RF MTase</shortName>
        <ecNumber evidence="4">2.1.1.297</ecNumber>
    </recommendedName>
    <alternativeName>
        <fullName evidence="4">N5-glutamine methyltransferase PrmC</fullName>
    </alternativeName>
    <alternativeName>
        <fullName evidence="4">Protein-(glutamine-N5) MTase PrmC</fullName>
    </alternativeName>
    <alternativeName>
        <fullName evidence="4">Protein-glutamine N-methyltransferase PrmC</fullName>
    </alternativeName>
</protein>
<comment type="catalytic activity">
    <reaction evidence="4">
        <text>L-glutaminyl-[peptide chain release factor] + S-adenosyl-L-methionine = N(5)-methyl-L-glutaminyl-[peptide chain release factor] + S-adenosyl-L-homocysteine + H(+)</text>
        <dbReference type="Rhea" id="RHEA:42896"/>
        <dbReference type="Rhea" id="RHEA-COMP:10271"/>
        <dbReference type="Rhea" id="RHEA-COMP:10272"/>
        <dbReference type="ChEBI" id="CHEBI:15378"/>
        <dbReference type="ChEBI" id="CHEBI:30011"/>
        <dbReference type="ChEBI" id="CHEBI:57856"/>
        <dbReference type="ChEBI" id="CHEBI:59789"/>
        <dbReference type="ChEBI" id="CHEBI:61891"/>
        <dbReference type="EC" id="2.1.1.297"/>
    </reaction>
</comment>
<evidence type="ECO:0000313" key="7">
    <source>
        <dbReference type="EMBL" id="MDY0409504.1"/>
    </source>
</evidence>
<dbReference type="InterPro" id="IPR029063">
    <property type="entry name" value="SAM-dependent_MTases_sf"/>
</dbReference>
<evidence type="ECO:0000313" key="8">
    <source>
        <dbReference type="Proteomes" id="UP001275315"/>
    </source>
</evidence>
<evidence type="ECO:0000259" key="5">
    <source>
        <dbReference type="Pfam" id="PF13847"/>
    </source>
</evidence>
<evidence type="ECO:0000256" key="2">
    <source>
        <dbReference type="ARBA" id="ARBA00022679"/>
    </source>
</evidence>
<dbReference type="NCBIfam" id="TIGR03534">
    <property type="entry name" value="RF_mod_PrmC"/>
    <property type="match status" value="1"/>
</dbReference>
<keyword evidence="3 4" id="KW-0949">S-adenosyl-L-methionine</keyword>
<feature type="binding site" evidence="4">
    <location>
        <position position="149"/>
    </location>
    <ligand>
        <name>S-adenosyl-L-methionine</name>
        <dbReference type="ChEBI" id="CHEBI:59789"/>
    </ligand>
</feature>
<keyword evidence="2 4" id="KW-0808">Transferase</keyword>
<dbReference type="InterPro" id="IPR019874">
    <property type="entry name" value="RF_methyltr_PrmC"/>
</dbReference>
<dbReference type="Gene3D" id="1.10.8.10">
    <property type="entry name" value="DNA helicase RuvA subunit, C-terminal domain"/>
    <property type="match status" value="1"/>
</dbReference>
<evidence type="ECO:0000256" key="3">
    <source>
        <dbReference type="ARBA" id="ARBA00022691"/>
    </source>
</evidence>
<dbReference type="InterPro" id="IPR050320">
    <property type="entry name" value="N5-glutamine_MTase"/>
</dbReference>